<name>A0A6A3KGI7_9STRA</name>
<dbReference type="OrthoDB" id="273917at2759"/>
<accession>A0A6A3KGI7</accession>
<evidence type="ECO:0000256" key="1">
    <source>
        <dbReference type="SAM" id="MobiDB-lite"/>
    </source>
</evidence>
<comment type="caution">
    <text evidence="2">The sequence shown here is derived from an EMBL/GenBank/DDBJ whole genome shotgun (WGS) entry which is preliminary data.</text>
</comment>
<evidence type="ECO:0000313" key="6">
    <source>
        <dbReference type="Proteomes" id="UP000441208"/>
    </source>
</evidence>
<protein>
    <submittedName>
        <fullName evidence="2">Uncharacterized protein</fullName>
    </submittedName>
</protein>
<proteinExistence type="predicted"/>
<evidence type="ECO:0000313" key="3">
    <source>
        <dbReference type="EMBL" id="KAE9114652.1"/>
    </source>
</evidence>
<evidence type="ECO:0000313" key="7">
    <source>
        <dbReference type="Proteomes" id="UP000460718"/>
    </source>
</evidence>
<dbReference type="Proteomes" id="UP000433483">
    <property type="component" value="Unassembled WGS sequence"/>
</dbReference>
<feature type="region of interest" description="Disordered" evidence="1">
    <location>
        <begin position="295"/>
        <end position="322"/>
    </location>
</feature>
<gene>
    <name evidence="4" type="ORF">PF005_g10399</name>
    <name evidence="3" type="ORF">PF007_g10302</name>
    <name evidence="2" type="ORF">PF011_g13075</name>
</gene>
<dbReference type="Proteomes" id="UP000441208">
    <property type="component" value="Unassembled WGS sequence"/>
</dbReference>
<dbReference type="Proteomes" id="UP000460718">
    <property type="component" value="Unassembled WGS sequence"/>
</dbReference>
<dbReference type="EMBL" id="QXFW01000789">
    <property type="protein sequence ID" value="KAE9002984.1"/>
    <property type="molecule type" value="Genomic_DNA"/>
</dbReference>
<organism evidence="2 7">
    <name type="scientific">Phytophthora fragariae</name>
    <dbReference type="NCBI Taxonomy" id="53985"/>
    <lineage>
        <taxon>Eukaryota</taxon>
        <taxon>Sar</taxon>
        <taxon>Stramenopiles</taxon>
        <taxon>Oomycota</taxon>
        <taxon>Peronosporomycetes</taxon>
        <taxon>Peronosporales</taxon>
        <taxon>Peronosporaceae</taxon>
        <taxon>Phytophthora</taxon>
    </lineage>
</organism>
<evidence type="ECO:0000313" key="2">
    <source>
        <dbReference type="EMBL" id="KAE9002984.1"/>
    </source>
</evidence>
<keyword evidence="5" id="KW-1185">Reference proteome</keyword>
<dbReference type="EMBL" id="QXGB01000493">
    <property type="protein sequence ID" value="KAE9212939.1"/>
    <property type="molecule type" value="Genomic_DNA"/>
</dbReference>
<feature type="region of interest" description="Disordered" evidence="1">
    <location>
        <begin position="80"/>
        <end position="102"/>
    </location>
</feature>
<dbReference type="EMBL" id="QXFZ01000483">
    <property type="protein sequence ID" value="KAE9114652.1"/>
    <property type="molecule type" value="Genomic_DNA"/>
</dbReference>
<evidence type="ECO:0000313" key="5">
    <source>
        <dbReference type="Proteomes" id="UP000433483"/>
    </source>
</evidence>
<sequence>MSSEELVRALGELAVSLRRRRDSSNAEKRALLKWLRSLSGEELASLCCVEDVGFVKTLLHMAARSRGSSGGVQEFQLLPRTDGGASGIQSKRAATKTPPRTAPREFVKRPVVRTVDGDVVGSFYSREYEESSRKLLRGMRVLNTLQSCDTVALSMEFFQPAEKKGAKFAEFFQLMEVISRGAFLIESPSEATLKHRVWGEVKWLKEQGYYSLQALFVNQIELNIWTSWKQRKKDTSTKIPLQVLGDKTISHMRDLKQSVSTQVVSTTIFLEARSSLEALMDVLKVFQQSSRVSRRAIDDDDEENQSSSEVPIGAVHDASSTSESSNFECSRLLKAVFQTKARRLVHLQHQVWIPHHRLHLPLQLLQRRRDLLAQGYPGLRENIRWRHFRR</sequence>
<dbReference type="AlphaFoldDB" id="A0A6A3KGI7"/>
<evidence type="ECO:0000313" key="4">
    <source>
        <dbReference type="EMBL" id="KAE9212939.1"/>
    </source>
</evidence>
<reference evidence="2 7" key="1">
    <citation type="submission" date="2018-09" db="EMBL/GenBank/DDBJ databases">
        <title>Genomic investigation of the strawberry pathogen Phytophthora fragariae indicates pathogenicity is determined by transcriptional variation in three key races.</title>
        <authorList>
            <person name="Adams T.M."/>
            <person name="Armitage A.D."/>
            <person name="Sobczyk M.K."/>
            <person name="Bates H.J."/>
            <person name="Dunwell J.M."/>
            <person name="Nellist C.F."/>
            <person name="Harrison R.J."/>
        </authorList>
    </citation>
    <scope>NUCLEOTIDE SEQUENCE [LARGE SCALE GENOMIC DNA]</scope>
    <source>
        <strain evidence="4 5">NOV-27</strain>
        <strain evidence="3 6">NOV-71</strain>
        <strain evidence="2 7">SCRP245</strain>
    </source>
</reference>